<evidence type="ECO:0000256" key="3">
    <source>
        <dbReference type="ARBA" id="ARBA00018029"/>
    </source>
</evidence>
<proteinExistence type="inferred from homology"/>
<dbReference type="FunFam" id="3.20.20.140:FF:000065">
    <property type="entry name" value="N-acetylglucosamine-6-phosphate deacetylase"/>
    <property type="match status" value="1"/>
</dbReference>
<dbReference type="EMBL" id="MU006573">
    <property type="protein sequence ID" value="KAF2747266.1"/>
    <property type="molecule type" value="Genomic_DNA"/>
</dbReference>
<feature type="binding site" evidence="9">
    <location>
        <position position="223"/>
    </location>
    <ligand>
        <name>Zn(2+)</name>
        <dbReference type="ChEBI" id="CHEBI:29105"/>
    </ligand>
</feature>
<evidence type="ECO:0000256" key="8">
    <source>
        <dbReference type="PIRSR" id="PIRSR038994-1"/>
    </source>
</evidence>
<evidence type="ECO:0000256" key="6">
    <source>
        <dbReference type="ARBA" id="ARBA00023277"/>
    </source>
</evidence>
<evidence type="ECO:0000256" key="9">
    <source>
        <dbReference type="PIRSR" id="PIRSR038994-3"/>
    </source>
</evidence>
<dbReference type="Gene3D" id="3.20.20.140">
    <property type="entry name" value="Metal-dependent hydrolases"/>
    <property type="match status" value="1"/>
</dbReference>
<keyword evidence="4 9" id="KW-0479">Metal-binding</keyword>
<feature type="domain" description="Amidohydrolase-related" evidence="10">
    <location>
        <begin position="60"/>
        <end position="402"/>
    </location>
</feature>
<dbReference type="GO" id="GO:0046872">
    <property type="term" value="F:metal ion binding"/>
    <property type="evidence" value="ECO:0007669"/>
    <property type="project" value="UniProtKB-KW"/>
</dbReference>
<name>A0A6A6VBI7_9PLEO</name>
<sequence>MSARTPSIIRFTNCLIPQDDSLVPSDLWISAETGKILNGQEILYDTRVGPDLIINLGGRTVSPGFIDVQINGAYGVDFSIIPGDGSQKSDIVMYSKGVKSFNKELVKTGVTSYCPTLTSQRAEVYEKALPILGPSHTRDPTQGAESLGAHCEGPFLSPQKNGCHDRSVLQSPTQGLASLHACYRAHNMQYIKLLTLAPELPGAIETISALRDAHPHFITSIGHSEATYETALDSVRAGATCITHLFNAMAPLHHRNPGIFGLLGTTDTAKPEIQKPFYGLIADGQHLHPTTVKIAASTHPEGAILVTDAMKWAGMQDGVYDWVEGRKVVKKGTLLTLQENGRMAGSAVQMTECLENFIEWTGAGVARGLKAVTETPAKMLGVWGVKGVLKEGADADLCVLDVRQEGGGRVKVVVDQVWKFGHKVFDREEDEDGLRVGL</sequence>
<evidence type="ECO:0000313" key="12">
    <source>
        <dbReference type="Proteomes" id="UP000799440"/>
    </source>
</evidence>
<dbReference type="AlphaFoldDB" id="A0A6A6VBI7"/>
<dbReference type="InterPro" id="IPR032466">
    <property type="entry name" value="Metal_Hydrolase"/>
</dbReference>
<dbReference type="InterPro" id="IPR003764">
    <property type="entry name" value="GlcNAc_6-P_deAcase"/>
</dbReference>
<dbReference type="GO" id="GO:0006046">
    <property type="term" value="P:N-acetylglucosamine catabolic process"/>
    <property type="evidence" value="ECO:0007669"/>
    <property type="project" value="TreeGrafter"/>
</dbReference>
<evidence type="ECO:0000256" key="1">
    <source>
        <dbReference type="ARBA" id="ARBA00010716"/>
    </source>
</evidence>
<evidence type="ECO:0000256" key="2">
    <source>
        <dbReference type="ARBA" id="ARBA00011899"/>
    </source>
</evidence>
<evidence type="ECO:0000256" key="4">
    <source>
        <dbReference type="ARBA" id="ARBA00022723"/>
    </source>
</evidence>
<comment type="cofactor">
    <cofactor evidence="9">
        <name>a divalent metal cation</name>
        <dbReference type="ChEBI" id="CHEBI:60240"/>
    </cofactor>
    <text evidence="9">Binds 1 divalent metal cation per subunit.</text>
</comment>
<evidence type="ECO:0000256" key="7">
    <source>
        <dbReference type="ARBA" id="ARBA00047647"/>
    </source>
</evidence>
<dbReference type="GO" id="GO:0008448">
    <property type="term" value="F:N-acetylglucosamine-6-phosphate deacetylase activity"/>
    <property type="evidence" value="ECO:0007669"/>
    <property type="project" value="UniProtKB-EC"/>
</dbReference>
<organism evidence="11 12">
    <name type="scientific">Sporormia fimetaria CBS 119925</name>
    <dbReference type="NCBI Taxonomy" id="1340428"/>
    <lineage>
        <taxon>Eukaryota</taxon>
        <taxon>Fungi</taxon>
        <taxon>Dikarya</taxon>
        <taxon>Ascomycota</taxon>
        <taxon>Pezizomycotina</taxon>
        <taxon>Dothideomycetes</taxon>
        <taxon>Pleosporomycetidae</taxon>
        <taxon>Pleosporales</taxon>
        <taxon>Sporormiaceae</taxon>
        <taxon>Sporormia</taxon>
    </lineage>
</organism>
<evidence type="ECO:0000259" key="10">
    <source>
        <dbReference type="Pfam" id="PF01979"/>
    </source>
</evidence>
<dbReference type="PIRSF" id="PIRSF038994">
    <property type="entry name" value="NagA"/>
    <property type="match status" value="1"/>
</dbReference>
<keyword evidence="5" id="KW-0378">Hydrolase</keyword>
<dbReference type="SUPFAM" id="SSF51556">
    <property type="entry name" value="Metallo-dependent hydrolases"/>
    <property type="match status" value="1"/>
</dbReference>
<dbReference type="OrthoDB" id="10264777at2759"/>
<dbReference type="PANTHER" id="PTHR11113">
    <property type="entry name" value="N-ACETYLGLUCOSAMINE-6-PHOSPHATE DEACETYLASE"/>
    <property type="match status" value="1"/>
</dbReference>
<protein>
    <recommendedName>
        <fullName evidence="3">N-acetylglucosamine-6-phosphate deacetylase</fullName>
        <ecNumber evidence="2">3.5.1.25</ecNumber>
    </recommendedName>
</protein>
<dbReference type="PANTHER" id="PTHR11113:SF14">
    <property type="entry name" value="N-ACETYLGLUCOSAMINE-6-PHOSPHATE DEACETYLASE"/>
    <property type="match status" value="1"/>
</dbReference>
<dbReference type="InterPro" id="IPR006680">
    <property type="entry name" value="Amidohydro-rel"/>
</dbReference>
<evidence type="ECO:0000313" key="11">
    <source>
        <dbReference type="EMBL" id="KAF2747266.1"/>
    </source>
</evidence>
<dbReference type="Proteomes" id="UP000799440">
    <property type="component" value="Unassembled WGS sequence"/>
</dbReference>
<evidence type="ECO:0000256" key="5">
    <source>
        <dbReference type="ARBA" id="ARBA00022801"/>
    </source>
</evidence>
<dbReference type="SUPFAM" id="SSF51338">
    <property type="entry name" value="Composite domain of metallo-dependent hydrolases"/>
    <property type="match status" value="1"/>
</dbReference>
<keyword evidence="6" id="KW-0119">Carbohydrate metabolism</keyword>
<feature type="binding site" evidence="9">
    <location>
        <position position="152"/>
    </location>
    <ligand>
        <name>Zn(2+)</name>
        <dbReference type="ChEBI" id="CHEBI:29105"/>
    </ligand>
</feature>
<feature type="binding site" evidence="9">
    <location>
        <position position="244"/>
    </location>
    <ligand>
        <name>Zn(2+)</name>
        <dbReference type="ChEBI" id="CHEBI:29105"/>
    </ligand>
</feature>
<dbReference type="EC" id="3.5.1.25" evidence="2"/>
<gene>
    <name evidence="11" type="ORF">M011DRAFT_402645</name>
</gene>
<keyword evidence="12" id="KW-1185">Reference proteome</keyword>
<dbReference type="NCBIfam" id="TIGR00221">
    <property type="entry name" value="nagA"/>
    <property type="match status" value="1"/>
</dbReference>
<dbReference type="InterPro" id="IPR011059">
    <property type="entry name" value="Metal-dep_hydrolase_composite"/>
</dbReference>
<feature type="active site" description="Proton donor/acceptor" evidence="8">
    <location>
        <position position="308"/>
    </location>
</feature>
<comment type="catalytic activity">
    <reaction evidence="7">
        <text>N-acetyl-D-glucosamine 6-phosphate + H2O = D-glucosamine 6-phosphate + acetate</text>
        <dbReference type="Rhea" id="RHEA:22936"/>
        <dbReference type="ChEBI" id="CHEBI:15377"/>
        <dbReference type="ChEBI" id="CHEBI:30089"/>
        <dbReference type="ChEBI" id="CHEBI:57513"/>
        <dbReference type="ChEBI" id="CHEBI:58725"/>
        <dbReference type="EC" id="3.5.1.25"/>
    </reaction>
</comment>
<dbReference type="Pfam" id="PF01979">
    <property type="entry name" value="Amidohydro_1"/>
    <property type="match status" value="1"/>
</dbReference>
<comment type="similarity">
    <text evidence="1">Belongs to the metallo-dependent hydrolases superfamily. NagA family.</text>
</comment>
<accession>A0A6A6VBI7</accession>
<reference evidence="11" key="1">
    <citation type="journal article" date="2020" name="Stud. Mycol.">
        <title>101 Dothideomycetes genomes: a test case for predicting lifestyles and emergence of pathogens.</title>
        <authorList>
            <person name="Haridas S."/>
            <person name="Albert R."/>
            <person name="Binder M."/>
            <person name="Bloem J."/>
            <person name="Labutti K."/>
            <person name="Salamov A."/>
            <person name="Andreopoulos B."/>
            <person name="Baker S."/>
            <person name="Barry K."/>
            <person name="Bills G."/>
            <person name="Bluhm B."/>
            <person name="Cannon C."/>
            <person name="Castanera R."/>
            <person name="Culley D."/>
            <person name="Daum C."/>
            <person name="Ezra D."/>
            <person name="Gonzalez J."/>
            <person name="Henrissat B."/>
            <person name="Kuo A."/>
            <person name="Liang C."/>
            <person name="Lipzen A."/>
            <person name="Lutzoni F."/>
            <person name="Magnuson J."/>
            <person name="Mondo S."/>
            <person name="Nolan M."/>
            <person name="Ohm R."/>
            <person name="Pangilinan J."/>
            <person name="Park H.-J."/>
            <person name="Ramirez L."/>
            <person name="Alfaro M."/>
            <person name="Sun H."/>
            <person name="Tritt A."/>
            <person name="Yoshinaga Y."/>
            <person name="Zwiers L.-H."/>
            <person name="Turgeon B."/>
            <person name="Goodwin S."/>
            <person name="Spatafora J."/>
            <person name="Crous P."/>
            <person name="Grigoriev I."/>
        </authorList>
    </citation>
    <scope>NUCLEOTIDE SEQUENCE</scope>
    <source>
        <strain evidence="11">CBS 119925</strain>
    </source>
</reference>